<proteinExistence type="predicted"/>
<dbReference type="AlphaFoldDB" id="A0A0M2UXD5"/>
<protein>
    <submittedName>
        <fullName evidence="1">Uncharacterized protein</fullName>
    </submittedName>
</protein>
<reference evidence="1 2" key="1">
    <citation type="journal article" date="2013" name="BMC Microbiol.">
        <title>Identification of the type II cytochrome c maturation pathway in anammox bacteria by comparative genomics.</title>
        <authorList>
            <person name="Ferousi C."/>
            <person name="Speth D.R."/>
            <person name="Reimann J."/>
            <person name="Op den Camp H.J."/>
            <person name="Allen J.W."/>
            <person name="Keltjens J.T."/>
            <person name="Jetten M.S."/>
        </authorList>
    </citation>
    <scope>NUCLEOTIDE SEQUENCE [LARGE SCALE GENOMIC DNA]</scope>
    <source>
        <strain evidence="1">RU1</strain>
    </source>
</reference>
<organism evidence="1 2">
    <name type="scientific">Candidatus Brocadia fulgida</name>
    <dbReference type="NCBI Taxonomy" id="380242"/>
    <lineage>
        <taxon>Bacteria</taxon>
        <taxon>Pseudomonadati</taxon>
        <taxon>Planctomycetota</taxon>
        <taxon>Candidatus Brocadiia</taxon>
        <taxon>Candidatus Brocadiales</taxon>
        <taxon>Candidatus Brocadiaceae</taxon>
        <taxon>Candidatus Brocadia</taxon>
    </lineage>
</organism>
<evidence type="ECO:0000313" key="2">
    <source>
        <dbReference type="Proteomes" id="UP000034954"/>
    </source>
</evidence>
<comment type="caution">
    <text evidence="1">The sequence shown here is derived from an EMBL/GenBank/DDBJ whole genome shotgun (WGS) entry which is preliminary data.</text>
</comment>
<evidence type="ECO:0000313" key="1">
    <source>
        <dbReference type="EMBL" id="KKO20537.1"/>
    </source>
</evidence>
<feature type="non-terminal residue" evidence="1">
    <location>
        <position position="103"/>
    </location>
</feature>
<dbReference type="EMBL" id="LAQJ01000093">
    <property type="protein sequence ID" value="KKO20537.1"/>
    <property type="molecule type" value="Genomic_DNA"/>
</dbReference>
<keyword evidence="2" id="KW-1185">Reference proteome</keyword>
<gene>
    <name evidence="1" type="ORF">BROFUL_00739</name>
</gene>
<name>A0A0M2UXD5_9BACT</name>
<dbReference type="Proteomes" id="UP000034954">
    <property type="component" value="Unassembled WGS sequence"/>
</dbReference>
<accession>A0A0M2UXD5</accession>
<sequence>MVGDRGMIKTMQIECLPEGFHYITAITKPQIESLIKQGILQLGLFEEKLCEIKSEGVRYILRRNPIRAEEMAKTRMSKLQHMGNYIEKKNSYLKEHPKASVSK</sequence>